<evidence type="ECO:0000313" key="7">
    <source>
        <dbReference type="EMBL" id="KZT61348.1"/>
    </source>
</evidence>
<evidence type="ECO:0000256" key="3">
    <source>
        <dbReference type="ARBA" id="ARBA00005902"/>
    </source>
</evidence>
<dbReference type="PANTHER" id="PTHR10741">
    <property type="entry name" value="TRANSLIN AND TRANSLIN ASSOCIATED PROTEIN X"/>
    <property type="match status" value="1"/>
</dbReference>
<dbReference type="AlphaFoldDB" id="A0A165J433"/>
<feature type="region of interest" description="Disordered" evidence="6">
    <location>
        <begin position="213"/>
        <end position="271"/>
    </location>
</feature>
<evidence type="ECO:0000256" key="4">
    <source>
        <dbReference type="ARBA" id="ARBA00022490"/>
    </source>
</evidence>
<dbReference type="STRING" id="1353952.A0A165J433"/>
<organism evidence="7 8">
    <name type="scientific">Calocera cornea HHB12733</name>
    <dbReference type="NCBI Taxonomy" id="1353952"/>
    <lineage>
        <taxon>Eukaryota</taxon>
        <taxon>Fungi</taxon>
        <taxon>Dikarya</taxon>
        <taxon>Basidiomycota</taxon>
        <taxon>Agaricomycotina</taxon>
        <taxon>Dacrymycetes</taxon>
        <taxon>Dacrymycetales</taxon>
        <taxon>Dacrymycetaceae</taxon>
        <taxon>Calocera</taxon>
    </lineage>
</organism>
<dbReference type="InterPro" id="IPR016068">
    <property type="entry name" value="Translin_N"/>
</dbReference>
<evidence type="ECO:0000256" key="2">
    <source>
        <dbReference type="ARBA" id="ARBA00004496"/>
    </source>
</evidence>
<name>A0A165J433_9BASI</name>
<dbReference type="FunCoup" id="A0A165J433">
    <property type="interactions" value="454"/>
</dbReference>
<keyword evidence="5" id="KW-0539">Nucleus</keyword>
<dbReference type="GO" id="GO:0005634">
    <property type="term" value="C:nucleus"/>
    <property type="evidence" value="ECO:0007669"/>
    <property type="project" value="UniProtKB-SubCell"/>
</dbReference>
<accession>A0A165J433</accession>
<dbReference type="SUPFAM" id="SSF74784">
    <property type="entry name" value="Translin"/>
    <property type="match status" value="1"/>
</dbReference>
<comment type="similarity">
    <text evidence="3">Belongs to the translin family.</text>
</comment>
<comment type="subcellular location">
    <subcellularLocation>
        <location evidence="2">Cytoplasm</location>
    </subcellularLocation>
    <subcellularLocation>
        <location evidence="1">Nucleus</location>
    </subcellularLocation>
</comment>
<dbReference type="EMBL" id="KV423924">
    <property type="protein sequence ID" value="KZT61348.1"/>
    <property type="molecule type" value="Genomic_DNA"/>
</dbReference>
<dbReference type="GO" id="GO:0043565">
    <property type="term" value="F:sequence-specific DNA binding"/>
    <property type="evidence" value="ECO:0007669"/>
    <property type="project" value="InterPro"/>
</dbReference>
<sequence>MMTAEVQSMPGSSSRDGIMGAFDGYREELDEYYDRREALTKVSRDITSLSKKCIFLLHRLMTDPSNKPGNERETSANAAKKGYESMEQIKGLFESISEQLQGNDFWRFQRTVSPGLQEFIEAYGFAYYLEHNALLPYDKMQTYFSNDAGVPYFPLPYSDYLLGISDLTGELMRYAISSVTTRAGRVKAREICDFVRDCRASFEVFAPRIRGMDQKQKTTTSSLRKIEDGKRRAHPPLLSARVPPLTPCQPPMQCRSANTSMPPRPTDWTSS</sequence>
<protein>
    <submittedName>
        <fullName evidence="7">Translin</fullName>
    </submittedName>
</protein>
<dbReference type="InterPro" id="IPR002848">
    <property type="entry name" value="Translin_fam"/>
</dbReference>
<dbReference type="Gene3D" id="1.20.58.190">
    <property type="entry name" value="Translin, domain 1"/>
    <property type="match status" value="1"/>
</dbReference>
<evidence type="ECO:0000256" key="6">
    <source>
        <dbReference type="SAM" id="MobiDB-lite"/>
    </source>
</evidence>
<keyword evidence="4" id="KW-0963">Cytoplasm</keyword>
<evidence type="ECO:0000256" key="5">
    <source>
        <dbReference type="ARBA" id="ARBA00023242"/>
    </source>
</evidence>
<evidence type="ECO:0000313" key="8">
    <source>
        <dbReference type="Proteomes" id="UP000076842"/>
    </source>
</evidence>
<dbReference type="Pfam" id="PF01997">
    <property type="entry name" value="Translin"/>
    <property type="match status" value="1"/>
</dbReference>
<proteinExistence type="inferred from homology"/>
<dbReference type="Gene3D" id="1.20.58.200">
    <property type="entry name" value="Translin, domain 2"/>
    <property type="match status" value="1"/>
</dbReference>
<dbReference type="CDD" id="cd14820">
    <property type="entry name" value="TRAX"/>
    <property type="match status" value="1"/>
</dbReference>
<evidence type="ECO:0000256" key="1">
    <source>
        <dbReference type="ARBA" id="ARBA00004123"/>
    </source>
</evidence>
<dbReference type="GO" id="GO:0005737">
    <property type="term" value="C:cytoplasm"/>
    <property type="evidence" value="ECO:0007669"/>
    <property type="project" value="UniProtKB-SubCell"/>
</dbReference>
<dbReference type="OrthoDB" id="31005at2759"/>
<keyword evidence="8" id="KW-1185">Reference proteome</keyword>
<dbReference type="InterPro" id="IPR016069">
    <property type="entry name" value="Translin_C"/>
</dbReference>
<dbReference type="InterPro" id="IPR036081">
    <property type="entry name" value="Translin_sf"/>
</dbReference>
<gene>
    <name evidence="7" type="ORF">CALCODRAFT_491465</name>
</gene>
<feature type="compositionally biased region" description="Polar residues" evidence="6">
    <location>
        <begin position="255"/>
        <end position="271"/>
    </location>
</feature>
<dbReference type="InParanoid" id="A0A165J433"/>
<reference evidence="7 8" key="1">
    <citation type="journal article" date="2016" name="Mol. Biol. Evol.">
        <title>Comparative Genomics of Early-Diverging Mushroom-Forming Fungi Provides Insights into the Origins of Lignocellulose Decay Capabilities.</title>
        <authorList>
            <person name="Nagy L.G."/>
            <person name="Riley R."/>
            <person name="Tritt A."/>
            <person name="Adam C."/>
            <person name="Daum C."/>
            <person name="Floudas D."/>
            <person name="Sun H."/>
            <person name="Yadav J.S."/>
            <person name="Pangilinan J."/>
            <person name="Larsson K.H."/>
            <person name="Matsuura K."/>
            <person name="Barry K."/>
            <person name="Labutti K."/>
            <person name="Kuo R."/>
            <person name="Ohm R.A."/>
            <person name="Bhattacharya S.S."/>
            <person name="Shirouzu T."/>
            <person name="Yoshinaga Y."/>
            <person name="Martin F.M."/>
            <person name="Grigoriev I.V."/>
            <person name="Hibbett D.S."/>
        </authorList>
    </citation>
    <scope>NUCLEOTIDE SEQUENCE [LARGE SCALE GENOMIC DNA]</scope>
    <source>
        <strain evidence="7 8">HHB12733</strain>
    </source>
</reference>
<dbReference type="Proteomes" id="UP000076842">
    <property type="component" value="Unassembled WGS sequence"/>
</dbReference>